<evidence type="ECO:0000256" key="1">
    <source>
        <dbReference type="SAM" id="MobiDB-lite"/>
    </source>
</evidence>
<feature type="region of interest" description="Disordered" evidence="1">
    <location>
        <begin position="198"/>
        <end position="243"/>
    </location>
</feature>
<comment type="caution">
    <text evidence="3">The sequence shown here is derived from an EMBL/GenBank/DDBJ whole genome shotgun (WGS) entry which is preliminary data.</text>
</comment>
<feature type="compositionally biased region" description="Polar residues" evidence="1">
    <location>
        <begin position="78"/>
        <end position="88"/>
    </location>
</feature>
<protein>
    <submittedName>
        <fullName evidence="3">Uncharacterized protein</fullName>
    </submittedName>
</protein>
<keyword evidence="2" id="KW-1133">Transmembrane helix</keyword>
<sequence>MSWNEGGAGPFGRNNDESKRDDESEGATSEQHDMPGLPPLPPLGLPGDQATDDGAADTDAASDEQELSDAAGDEPESNGDQPESQDSASPAADSGGWSSFAPPAYGSTPEPVSDEDARTDDEAAHDGAPTQSFSAALGSDGDVNAARDDEPHDPNATQAYPTQAFPAGGFGGSNERADAQATRAYPTQAFRTDEPATQAFGAPPAAFPGDTGAQYGQPAGAAPAAGGAGGQEPPRPEEKRKKPWFRRPPILITIIAVLVLGLAAGIGIPWFINSQNVQRGDDLAAAFQSELKDYNATWNEENLAAVTAPDISTTLSSSSQTFFDFTSDGIDDLSAACGDIAGAQETRQQLADADVPELPQDEGAEASEAYVAAQKDAKALTDSRESADAFLEQSNSLLTAQQQLCDSIPAYAELQQNYRSDLDTTMPDAYVVENGGEITTSDGAIYFPCSNSQGCPDLYNDDNRELFASAYESTYVDYYSGLAEQYTDNCFLDAFQSVCDVAAEKYQAAADANQAVVDHLRENEPTVEVGQTLYPDLDGLIQDAADAESAANEAVLTEWATIEPNVGTSMTRTGSSLATFLDSLKSTADETAGSILG</sequence>
<keyword evidence="4" id="KW-1185">Reference proteome</keyword>
<feature type="region of interest" description="Disordered" evidence="1">
    <location>
        <begin position="1"/>
        <end position="185"/>
    </location>
</feature>
<reference evidence="4" key="1">
    <citation type="journal article" date="2019" name="Int. J. Syst. Evol. Microbiol.">
        <title>The Global Catalogue of Microorganisms (GCM) 10K type strain sequencing project: providing services to taxonomists for standard genome sequencing and annotation.</title>
        <authorList>
            <consortium name="The Broad Institute Genomics Platform"/>
            <consortium name="The Broad Institute Genome Sequencing Center for Infectious Disease"/>
            <person name="Wu L."/>
            <person name="Ma J."/>
        </authorList>
    </citation>
    <scope>NUCLEOTIDE SEQUENCE [LARGE SCALE GENOMIC DNA]</scope>
    <source>
        <strain evidence="4">TISTR 1514</strain>
    </source>
</reference>
<feature type="compositionally biased region" description="Low complexity" evidence="1">
    <location>
        <begin position="198"/>
        <end position="225"/>
    </location>
</feature>
<proteinExistence type="predicted"/>
<name>A0ABW5UYF0_9MICO</name>
<dbReference type="EMBL" id="JBHUNE010000006">
    <property type="protein sequence ID" value="MFD2758475.1"/>
    <property type="molecule type" value="Genomic_DNA"/>
</dbReference>
<keyword evidence="2" id="KW-0812">Transmembrane</keyword>
<evidence type="ECO:0000313" key="4">
    <source>
        <dbReference type="Proteomes" id="UP001597492"/>
    </source>
</evidence>
<evidence type="ECO:0000313" key="3">
    <source>
        <dbReference type="EMBL" id="MFD2758475.1"/>
    </source>
</evidence>
<keyword evidence="2" id="KW-0472">Membrane</keyword>
<evidence type="ECO:0000256" key="2">
    <source>
        <dbReference type="SAM" id="Phobius"/>
    </source>
</evidence>
<accession>A0ABW5UYF0</accession>
<dbReference type="RefSeq" id="WP_026339605.1">
    <property type="nucleotide sequence ID" value="NZ_JBHUNE010000006.1"/>
</dbReference>
<organism evidence="3 4">
    <name type="scientific">Gulosibacter faecalis</name>
    <dbReference type="NCBI Taxonomy" id="272240"/>
    <lineage>
        <taxon>Bacteria</taxon>
        <taxon>Bacillati</taxon>
        <taxon>Actinomycetota</taxon>
        <taxon>Actinomycetes</taxon>
        <taxon>Micrococcales</taxon>
        <taxon>Microbacteriaceae</taxon>
        <taxon>Gulosibacter</taxon>
    </lineage>
</organism>
<feature type="transmembrane region" description="Helical" evidence="2">
    <location>
        <begin position="250"/>
        <end position="272"/>
    </location>
</feature>
<feature type="compositionally biased region" description="Gly residues" evidence="1">
    <location>
        <begin position="1"/>
        <end position="10"/>
    </location>
</feature>
<gene>
    <name evidence="3" type="ORF">ACFSW7_08795</name>
</gene>
<feature type="compositionally biased region" description="Acidic residues" evidence="1">
    <location>
        <begin position="50"/>
        <end position="77"/>
    </location>
</feature>
<dbReference type="Proteomes" id="UP001597492">
    <property type="component" value="Unassembled WGS sequence"/>
</dbReference>